<dbReference type="AlphaFoldDB" id="A0A376GIW1"/>
<dbReference type="Proteomes" id="UP000254737">
    <property type="component" value="Unassembled WGS sequence"/>
</dbReference>
<gene>
    <name evidence="1" type="ORF">NCTC13456_02520</name>
</gene>
<proteinExistence type="predicted"/>
<dbReference type="RefSeq" id="WP_115000813.1">
    <property type="nucleotide sequence ID" value="NZ_UFXS01000001.1"/>
</dbReference>
<evidence type="ECO:0008006" key="3">
    <source>
        <dbReference type="Google" id="ProtNLM"/>
    </source>
</evidence>
<protein>
    <recommendedName>
        <fullName evidence="3">Wadjet protein JetD C-terminal domain-containing protein</fullName>
    </recommendedName>
</protein>
<evidence type="ECO:0000313" key="2">
    <source>
        <dbReference type="Proteomes" id="UP000254737"/>
    </source>
</evidence>
<dbReference type="EMBL" id="UFXS01000001">
    <property type="protein sequence ID" value="STD58893.1"/>
    <property type="molecule type" value="Genomic_DNA"/>
</dbReference>
<name>A0A376GIW1_9FLAO</name>
<organism evidence="1 2">
    <name type="scientific">Empedobacter falsenii</name>
    <dbReference type="NCBI Taxonomy" id="343874"/>
    <lineage>
        <taxon>Bacteria</taxon>
        <taxon>Pseudomonadati</taxon>
        <taxon>Bacteroidota</taxon>
        <taxon>Flavobacteriia</taxon>
        <taxon>Flavobacteriales</taxon>
        <taxon>Weeksellaceae</taxon>
        <taxon>Empedobacter</taxon>
    </lineage>
</organism>
<reference evidence="1 2" key="1">
    <citation type="submission" date="2018-06" db="EMBL/GenBank/DDBJ databases">
        <authorList>
            <consortium name="Pathogen Informatics"/>
            <person name="Doyle S."/>
        </authorList>
    </citation>
    <scope>NUCLEOTIDE SEQUENCE [LARGE SCALE GENOMIC DNA]</scope>
    <source>
        <strain evidence="1 2">NCTC13456</strain>
    </source>
</reference>
<sequence length="268" mass="30673">MQNKTFKNFIQKILNEHKINASQIGISIKRSTDFITLLNAGFIEHLPAKTGGGSYHLKKANALEKYFFEKFPEAQLNNLTAIDNVHSFRNTKAATRKSQNLVLLRGQHAVILNGFETNLREYTEKYGTFSATLKSLETEKICFVENLDSYLMAEQIISSEFVFIHTYGGLGKSTINKVKAKEILIFPDYDYIGLHNYLLVKSVFPNAKLFVPDNYEILLKTKSRTIKTKHGRLQQPSKTVLESQEEIVVKIRTDIFKTSHFVEQQAVF</sequence>
<accession>A0A376GIW1</accession>
<evidence type="ECO:0000313" key="1">
    <source>
        <dbReference type="EMBL" id="STD58893.1"/>
    </source>
</evidence>
<dbReference type="STRING" id="343874.GCA_000805695_02022"/>